<accession>A0ACC7ML23</accession>
<keyword evidence="2" id="KW-1185">Reference proteome</keyword>
<evidence type="ECO:0000313" key="2">
    <source>
        <dbReference type="Proteomes" id="UP001622950"/>
    </source>
</evidence>
<dbReference type="EMBL" id="JBJHQE010000001">
    <property type="protein sequence ID" value="MFK9079211.1"/>
    <property type="molecule type" value="Genomic_DNA"/>
</dbReference>
<gene>
    <name evidence="1" type="ORF">ACJEBM_00765</name>
</gene>
<comment type="caution">
    <text evidence="1">The sequence shown here is derived from an EMBL/GenBank/DDBJ whole genome shotgun (WGS) entry which is preliminary data.</text>
</comment>
<proteinExistence type="predicted"/>
<name>A0ACC7ML23_9PSED</name>
<evidence type="ECO:0000313" key="1">
    <source>
        <dbReference type="EMBL" id="MFK9079211.1"/>
    </source>
</evidence>
<protein>
    <submittedName>
        <fullName evidence="1">LuxR C-terminal-related transcriptional regulator</fullName>
    </submittedName>
</protein>
<dbReference type="Proteomes" id="UP001622950">
    <property type="component" value="Unassembled WGS sequence"/>
</dbReference>
<reference evidence="1" key="1">
    <citation type="submission" date="2024-11" db="EMBL/GenBank/DDBJ databases">
        <authorList>
            <person name="Lucas J.A."/>
        </authorList>
    </citation>
    <scope>NUCLEOTIDE SEQUENCE</scope>
    <source>
        <strain evidence="1">Z 8.8</strain>
    </source>
</reference>
<sequence length="835" mass="92895">MSQSLSPLSLEACKPVSLDAEVPTLSTQWLPRQHLAVQLLEKPQRLRLLCAPAGYGKTSLIRQCMTRCVPAPRILQLNLAGQPLTLARFCTRIAEQFGHLAQPVNTPVALLDWLEGLKEPCTLILDDYPAKADIALDAWIDHLLLHSPATIELWVSCRQRPAWNLPRLMLEGELLELDSRALAFSRQESDDLVRRFAPTTGDAGREAIWQQAAGWCAGTRLLVNSATGARAMLYDYLERELLAHLNAEQCNLLSGLAYLPRFSEALCAELWEELHDTSSLREMLRAHTYFQPLDSEGQWYCILPAVAQALQGRIDLNPLNRLRLRACRGLSAAGFIEDAIDLAFSAGRADVAANYMATLNPGWLLSGRNLSRLLDWHGRLPAGLLTSTPQLVVLIACALMMNVRLDEAQVCLAHLNRFLPQPTAEQNRRLLARWQALWGVINGLQGNCTLATEHCQAALNHLGDDERHMSFVCTFILARLAMSSGETAQAQQMLMLAVEQARRQGCLVREVQVNIQRICLMMLCGESDMADRLLQHNLSLLEADGNRHVMLLGRLRVLQGKLHLQRAELDECERLLHQAMQLAGGHHLSTLQALMGLSQVAACRGDFQQACAFLQDAERHMQCANVQESSYRAVLNLQTLSVLILQGNWKQALLMAQMTEQYLRGSAARLTRVQVPSLPVHSQLLLAIVEQAVGQTRDACRRLDTALRECQRLNFHGLEAKALRLLEHFSQDAGAAQSTWPSKTNAGAFNLVVSEARLAPPGKPTVNSKRDERLTGREMAVLELLAEGFSNREISERLYISTNTVKAHIKHINEKLGVTRRAQAVMRAKATGVLL</sequence>
<organism evidence="1 2">
    <name type="scientific">Pseudomonas neuropathica</name>
    <dbReference type="NCBI Taxonomy" id="2730425"/>
    <lineage>
        <taxon>Bacteria</taxon>
        <taxon>Pseudomonadati</taxon>
        <taxon>Pseudomonadota</taxon>
        <taxon>Gammaproteobacteria</taxon>
        <taxon>Pseudomonadales</taxon>
        <taxon>Pseudomonadaceae</taxon>
        <taxon>Pseudomonas</taxon>
    </lineage>
</organism>